<reference evidence="2" key="1">
    <citation type="submission" date="2015-03" db="EMBL/GenBank/DDBJ databases">
        <title>Draft genome sequence of a novel methanotroph (Sn10-6) isolated from flooded ricefield rhizosphere in India.</title>
        <authorList>
            <person name="Pandit P.S."/>
            <person name="Pore S.D."/>
            <person name="Arora P."/>
            <person name="Kapse N.G."/>
            <person name="Dhakephalkar P.K."/>
            <person name="Rahalkar M.C."/>
        </authorList>
    </citation>
    <scope>NUCLEOTIDE SEQUENCE [LARGE SCALE GENOMIC DNA]</scope>
    <source>
        <strain evidence="2">Sn10-6</strain>
    </source>
</reference>
<evidence type="ECO:0008006" key="3">
    <source>
        <dbReference type="Google" id="ProtNLM"/>
    </source>
</evidence>
<name>A0A0F3IM46_9GAMM</name>
<reference evidence="1 2" key="2">
    <citation type="journal article" date="2016" name="Microb. Ecol.">
        <title>Genome Characteristics of a Novel Type I Methanotroph (Sn10-6) Isolated from a Flooded Indian Rice Field.</title>
        <authorList>
            <person name="Rahalkar M.C."/>
            <person name="Pandit P.S."/>
            <person name="Dhakephalkar P.K."/>
            <person name="Pore S."/>
            <person name="Arora P."/>
            <person name="Kapse N."/>
        </authorList>
    </citation>
    <scope>NUCLEOTIDE SEQUENCE [LARGE SCALE GENOMIC DNA]</scope>
    <source>
        <strain evidence="1 2">Sn10-6</strain>
    </source>
</reference>
<keyword evidence="2" id="KW-1185">Reference proteome</keyword>
<evidence type="ECO:0000313" key="2">
    <source>
        <dbReference type="Proteomes" id="UP000033684"/>
    </source>
</evidence>
<evidence type="ECO:0000313" key="1">
    <source>
        <dbReference type="EMBL" id="KJV07742.1"/>
    </source>
</evidence>
<dbReference type="InterPro" id="IPR014955">
    <property type="entry name" value="DUF1826"/>
</dbReference>
<dbReference type="EMBL" id="LAJX01000020">
    <property type="protein sequence ID" value="KJV07742.1"/>
    <property type="molecule type" value="Genomic_DNA"/>
</dbReference>
<accession>A0A0F3IM46</accession>
<dbReference type="AlphaFoldDB" id="A0A0F3IM46"/>
<dbReference type="Pfam" id="PF08856">
    <property type="entry name" value="DUF1826"/>
    <property type="match status" value="1"/>
</dbReference>
<organism evidence="1 2">
    <name type="scientific">Methylocucumis oryzae</name>
    <dbReference type="NCBI Taxonomy" id="1632867"/>
    <lineage>
        <taxon>Bacteria</taxon>
        <taxon>Pseudomonadati</taxon>
        <taxon>Pseudomonadota</taxon>
        <taxon>Gammaproteobacteria</taxon>
        <taxon>Methylococcales</taxon>
        <taxon>Methylococcaceae</taxon>
        <taxon>Methylocucumis</taxon>
    </lineage>
</organism>
<protein>
    <recommendedName>
        <fullName evidence="3">Succinylglutamate desuccinylase</fullName>
    </recommendedName>
</protein>
<dbReference type="PATRIC" id="fig|1632867.3.peg.2279"/>
<gene>
    <name evidence="1" type="ORF">VZ94_02765</name>
</gene>
<sequence>MNPAAVHSNFRLISCQRNASAVISKDFSDLARIYEQGVNLCLIERCLSNTEQTFVADVLSQHYTIELSILLNPKRYDFNSLWPQAAHLSGYSAWLGDVAHLTTAFCELFDRQQVGLRLRTLDKAMCPRFHVDRVPVRMVCSYGGLGTEWLPEHAVDRTRLGMGNGGLPDYSSGLITASTEMQTMPAYAVALMKGELWEGNENQGLVHRSPSPTEQQPRRLLLTLDML</sequence>
<dbReference type="Proteomes" id="UP000033684">
    <property type="component" value="Unassembled WGS sequence"/>
</dbReference>
<proteinExistence type="predicted"/>
<comment type="caution">
    <text evidence="1">The sequence shown here is derived from an EMBL/GenBank/DDBJ whole genome shotgun (WGS) entry which is preliminary data.</text>
</comment>